<evidence type="ECO:0000313" key="1">
    <source>
        <dbReference type="EMBL" id="AIQ10802.1"/>
    </source>
</evidence>
<sequence length="82" mass="9753">MCCVPDKRAEKTEIQRICPLDEINRTYIEKEEGFLVDFLSKAKRPRQMTGKPFYYSWKLFACMHRIGSALPSDSVYRKYVRL</sequence>
<dbReference type="AlphaFoldDB" id="A0A089HI63"/>
<accession>A0A089HI63</accession>
<gene>
    <name evidence="1" type="ORF">PDUR_01275</name>
</gene>
<dbReference type="EMBL" id="CP009288">
    <property type="protein sequence ID" value="AIQ10802.1"/>
    <property type="molecule type" value="Genomic_DNA"/>
</dbReference>
<dbReference type="Proteomes" id="UP000029409">
    <property type="component" value="Chromosome"/>
</dbReference>
<name>A0A089HI63_PAEDU</name>
<protein>
    <submittedName>
        <fullName evidence="1">Uncharacterized protein</fullName>
    </submittedName>
</protein>
<reference evidence="1 2" key="1">
    <citation type="submission" date="2014-08" db="EMBL/GenBank/DDBJ databases">
        <title>Comparative genomics of the Paenibacillus odorifer group.</title>
        <authorList>
            <person name="den Bakker H.C."/>
            <person name="Tsai Y.-C."/>
            <person name="Martin N."/>
            <person name="Korlach J."/>
            <person name="Wiedmann M."/>
        </authorList>
    </citation>
    <scope>NUCLEOTIDE SEQUENCE [LARGE SCALE GENOMIC DNA]</scope>
    <source>
        <strain evidence="1 2">DSM 1735</strain>
    </source>
</reference>
<keyword evidence="2" id="KW-1185">Reference proteome</keyword>
<dbReference type="KEGG" id="pdu:PDUR_01275"/>
<evidence type="ECO:0000313" key="2">
    <source>
        <dbReference type="Proteomes" id="UP000029409"/>
    </source>
</evidence>
<organism evidence="1 2">
    <name type="scientific">Paenibacillus durus</name>
    <name type="common">Paenibacillus azotofixans</name>
    <dbReference type="NCBI Taxonomy" id="44251"/>
    <lineage>
        <taxon>Bacteria</taxon>
        <taxon>Bacillati</taxon>
        <taxon>Bacillota</taxon>
        <taxon>Bacilli</taxon>
        <taxon>Bacillales</taxon>
        <taxon>Paenibacillaceae</taxon>
        <taxon>Paenibacillus</taxon>
    </lineage>
</organism>
<proteinExistence type="predicted"/>